<accession>A0A5C6VA69</accession>
<comment type="caution">
    <text evidence="2">The sequence shown here is derived from an EMBL/GenBank/DDBJ whole genome shotgun (WGS) entry which is preliminary data.</text>
</comment>
<dbReference type="RefSeq" id="WP_147013591.1">
    <property type="nucleotide sequence ID" value="NZ_VORB01000003.1"/>
</dbReference>
<keyword evidence="1" id="KW-0472">Membrane</keyword>
<feature type="transmembrane region" description="Helical" evidence="1">
    <location>
        <begin position="40"/>
        <end position="58"/>
    </location>
</feature>
<dbReference type="Proteomes" id="UP000321168">
    <property type="component" value="Unassembled WGS sequence"/>
</dbReference>
<gene>
    <name evidence="2" type="ORF">FRX97_03875</name>
</gene>
<keyword evidence="3" id="KW-1185">Reference proteome</keyword>
<evidence type="ECO:0000313" key="2">
    <source>
        <dbReference type="EMBL" id="TXC81664.1"/>
    </source>
</evidence>
<keyword evidence="1" id="KW-1133">Transmembrane helix</keyword>
<proteinExistence type="predicted"/>
<evidence type="ECO:0000256" key="1">
    <source>
        <dbReference type="SAM" id="Phobius"/>
    </source>
</evidence>
<protein>
    <submittedName>
        <fullName evidence="2">Uncharacterized protein</fullName>
    </submittedName>
</protein>
<reference evidence="2 3" key="1">
    <citation type="submission" date="2019-08" db="EMBL/GenBank/DDBJ databases">
        <title>Genome of Luteibaculum oceani JCM 18817.</title>
        <authorList>
            <person name="Bowman J.P."/>
        </authorList>
    </citation>
    <scope>NUCLEOTIDE SEQUENCE [LARGE SCALE GENOMIC DNA]</scope>
    <source>
        <strain evidence="2 3">JCM 18817</strain>
    </source>
</reference>
<keyword evidence="1" id="KW-0812">Transmembrane</keyword>
<organism evidence="2 3">
    <name type="scientific">Luteibaculum oceani</name>
    <dbReference type="NCBI Taxonomy" id="1294296"/>
    <lineage>
        <taxon>Bacteria</taxon>
        <taxon>Pseudomonadati</taxon>
        <taxon>Bacteroidota</taxon>
        <taxon>Flavobacteriia</taxon>
        <taxon>Flavobacteriales</taxon>
        <taxon>Luteibaculaceae</taxon>
        <taxon>Luteibaculum</taxon>
    </lineage>
</organism>
<evidence type="ECO:0000313" key="3">
    <source>
        <dbReference type="Proteomes" id="UP000321168"/>
    </source>
</evidence>
<feature type="transmembrane region" description="Helical" evidence="1">
    <location>
        <begin position="7"/>
        <end position="28"/>
    </location>
</feature>
<dbReference type="AlphaFoldDB" id="A0A5C6VA69"/>
<dbReference type="EMBL" id="VORB01000003">
    <property type="protein sequence ID" value="TXC81664.1"/>
    <property type="molecule type" value="Genomic_DNA"/>
</dbReference>
<sequence length="70" mass="7836">MKKALSYMLAGMVFIFTVIAILSIWEVITIEDVLWKSLKTLLVLFVASAIVTFILQVTTDDKEKNSGQSI</sequence>
<name>A0A5C6VA69_9FLAO</name>